<accession>A0A8T2QYJ2</accession>
<reference evidence="2" key="1">
    <citation type="submission" date="2021-08" db="EMBL/GenBank/DDBJ databases">
        <title>WGS assembly of Ceratopteris richardii.</title>
        <authorList>
            <person name="Marchant D.B."/>
            <person name="Chen G."/>
            <person name="Jenkins J."/>
            <person name="Shu S."/>
            <person name="Leebens-Mack J."/>
            <person name="Grimwood J."/>
            <person name="Schmutz J."/>
            <person name="Soltis P."/>
            <person name="Soltis D."/>
            <person name="Chen Z.-H."/>
        </authorList>
    </citation>
    <scope>NUCLEOTIDE SEQUENCE</scope>
    <source>
        <strain evidence="2">Whitten #5841</strain>
        <tissue evidence="2">Leaf</tissue>
    </source>
</reference>
<protein>
    <submittedName>
        <fullName evidence="2">Uncharacterized protein</fullName>
    </submittedName>
</protein>
<feature type="compositionally biased region" description="Basic and acidic residues" evidence="1">
    <location>
        <begin position="207"/>
        <end position="217"/>
    </location>
</feature>
<name>A0A8T2QYJ2_CERRI</name>
<sequence>MSVCAYFDCTSASLSLSGKRSQENGILTCQAAPGNASWRSIEGLSQRVRSSYVSFSDRHIWTPSEHIPAMHKRHRYKSRVAADYPDSKPDASYLGDLGYHPLEDVSSLEKEPSIDLTEQRLTEAEIARTIAEANGTAILFATLWDDQNHIFGTEVEYIIDDRGDIYFQIDSDSEFLTTLKKAGTKMNVAIGYESIDTWIMEQQEVRDNPIPEEPHEEMSDDEDDDEDDDDDDDNEDSWSIITADGTEYVLDAIIGEKESPEESIGDWSGLDTLASVHPLEFASALATVLLWQMTIQKSRSLLKI</sequence>
<keyword evidence="3" id="KW-1185">Reference proteome</keyword>
<evidence type="ECO:0000313" key="3">
    <source>
        <dbReference type="Proteomes" id="UP000825935"/>
    </source>
</evidence>
<organism evidence="2 3">
    <name type="scientific">Ceratopteris richardii</name>
    <name type="common">Triangle waterfern</name>
    <dbReference type="NCBI Taxonomy" id="49495"/>
    <lineage>
        <taxon>Eukaryota</taxon>
        <taxon>Viridiplantae</taxon>
        <taxon>Streptophyta</taxon>
        <taxon>Embryophyta</taxon>
        <taxon>Tracheophyta</taxon>
        <taxon>Polypodiopsida</taxon>
        <taxon>Polypodiidae</taxon>
        <taxon>Polypodiales</taxon>
        <taxon>Pteridineae</taxon>
        <taxon>Pteridaceae</taxon>
        <taxon>Parkerioideae</taxon>
        <taxon>Ceratopteris</taxon>
    </lineage>
</organism>
<dbReference type="OrthoDB" id="1873930at2759"/>
<evidence type="ECO:0000313" key="2">
    <source>
        <dbReference type="EMBL" id="KAH7289159.1"/>
    </source>
</evidence>
<dbReference type="PANTHER" id="PTHR13343">
    <property type="entry name" value="CREG1 PROTEIN"/>
    <property type="match status" value="1"/>
</dbReference>
<feature type="region of interest" description="Disordered" evidence="1">
    <location>
        <begin position="207"/>
        <end position="240"/>
    </location>
</feature>
<dbReference type="Proteomes" id="UP000825935">
    <property type="component" value="Chromosome 31"/>
</dbReference>
<evidence type="ECO:0000256" key="1">
    <source>
        <dbReference type="SAM" id="MobiDB-lite"/>
    </source>
</evidence>
<proteinExistence type="predicted"/>
<dbReference type="AlphaFoldDB" id="A0A8T2QYJ2"/>
<dbReference type="EMBL" id="CM035436">
    <property type="protein sequence ID" value="KAH7289159.1"/>
    <property type="molecule type" value="Genomic_DNA"/>
</dbReference>
<dbReference type="PANTHER" id="PTHR13343:SF18">
    <property type="entry name" value="PENTATRICOPEPTIDE REPEAT (PPR) SUPERFAMILY PROTEIN"/>
    <property type="match status" value="1"/>
</dbReference>
<feature type="compositionally biased region" description="Acidic residues" evidence="1">
    <location>
        <begin position="218"/>
        <end position="236"/>
    </location>
</feature>
<gene>
    <name evidence="2" type="ORF">KP509_31G061000</name>
</gene>
<dbReference type="OMA" id="QMTIQKS"/>
<comment type="caution">
    <text evidence="2">The sequence shown here is derived from an EMBL/GenBank/DDBJ whole genome shotgun (WGS) entry which is preliminary data.</text>
</comment>